<proteinExistence type="predicted"/>
<feature type="transmembrane region" description="Helical" evidence="1">
    <location>
        <begin position="182"/>
        <end position="198"/>
    </location>
</feature>
<keyword evidence="1" id="KW-0472">Membrane</keyword>
<keyword evidence="4" id="KW-1185">Reference proteome</keyword>
<gene>
    <name evidence="3" type="ORF">EKO23_20730</name>
</gene>
<dbReference type="RefSeq" id="WP_134720280.1">
    <property type="nucleotide sequence ID" value="NZ_SDKM01000040.1"/>
</dbReference>
<name>A0A4Q4Z594_9ACTN</name>
<evidence type="ECO:0000256" key="1">
    <source>
        <dbReference type="SAM" id="Phobius"/>
    </source>
</evidence>
<dbReference type="Pfam" id="PF01757">
    <property type="entry name" value="Acyl_transf_3"/>
    <property type="match status" value="1"/>
</dbReference>
<protein>
    <recommendedName>
        <fullName evidence="2">Acyltransferase 3 domain-containing protein</fullName>
    </recommendedName>
</protein>
<feature type="transmembrane region" description="Helical" evidence="1">
    <location>
        <begin position="228"/>
        <end position="248"/>
    </location>
</feature>
<dbReference type="EMBL" id="SDKM01000040">
    <property type="protein sequence ID" value="RYP82940.1"/>
    <property type="molecule type" value="Genomic_DNA"/>
</dbReference>
<accession>A0A4Q4Z594</accession>
<dbReference type="GO" id="GO:0016747">
    <property type="term" value="F:acyltransferase activity, transferring groups other than amino-acyl groups"/>
    <property type="evidence" value="ECO:0007669"/>
    <property type="project" value="InterPro"/>
</dbReference>
<evidence type="ECO:0000259" key="2">
    <source>
        <dbReference type="Pfam" id="PF01757"/>
    </source>
</evidence>
<feature type="transmembrane region" description="Helical" evidence="1">
    <location>
        <begin position="12"/>
        <end position="28"/>
    </location>
</feature>
<evidence type="ECO:0000313" key="4">
    <source>
        <dbReference type="Proteomes" id="UP000295198"/>
    </source>
</evidence>
<feature type="domain" description="Acyltransferase 3" evidence="2">
    <location>
        <begin position="5"/>
        <end position="309"/>
    </location>
</feature>
<feature type="transmembrane region" description="Helical" evidence="1">
    <location>
        <begin position="107"/>
        <end position="124"/>
    </location>
</feature>
<dbReference type="AlphaFoldDB" id="A0A4Q4Z594"/>
<feature type="transmembrane region" description="Helical" evidence="1">
    <location>
        <begin position="66"/>
        <end position="87"/>
    </location>
</feature>
<dbReference type="PANTHER" id="PTHR37312:SF1">
    <property type="entry name" value="MEMBRANE-BOUND ACYLTRANSFERASE YKRP-RELATED"/>
    <property type="match status" value="1"/>
</dbReference>
<dbReference type="InterPro" id="IPR052734">
    <property type="entry name" value="Nod_factor_acetyltransferase"/>
</dbReference>
<dbReference type="InterPro" id="IPR002656">
    <property type="entry name" value="Acyl_transf_3_dom"/>
</dbReference>
<keyword evidence="1" id="KW-1133">Transmembrane helix</keyword>
<feature type="transmembrane region" description="Helical" evidence="1">
    <location>
        <begin position="255"/>
        <end position="273"/>
    </location>
</feature>
<evidence type="ECO:0000313" key="3">
    <source>
        <dbReference type="EMBL" id="RYP82940.1"/>
    </source>
</evidence>
<feature type="transmembrane region" description="Helical" evidence="1">
    <location>
        <begin position="131"/>
        <end position="151"/>
    </location>
</feature>
<feature type="transmembrane region" description="Helical" evidence="1">
    <location>
        <begin position="288"/>
        <end position="309"/>
    </location>
</feature>
<comment type="caution">
    <text evidence="3">The sequence shown here is derived from an EMBL/GenBank/DDBJ whole genome shotgun (WGS) entry which is preliminary data.</text>
</comment>
<dbReference type="Proteomes" id="UP000295198">
    <property type="component" value="Unassembled WGS sequence"/>
</dbReference>
<reference evidence="3 4" key="1">
    <citation type="submission" date="2019-01" db="EMBL/GenBank/DDBJ databases">
        <title>Nocardioides guangzhouensis sp. nov., an actinobacterium isolated from soil.</title>
        <authorList>
            <person name="Fu Y."/>
            <person name="Cai Y."/>
            <person name="Lin Z."/>
            <person name="Chen P."/>
        </authorList>
    </citation>
    <scope>NUCLEOTIDE SEQUENCE [LARGE SCALE GENOMIC DNA]</scope>
    <source>
        <strain evidence="3 4">130</strain>
    </source>
</reference>
<organism evidence="3 4">
    <name type="scientific">Nocardioides guangzhouensis</name>
    <dbReference type="NCBI Taxonomy" id="2497878"/>
    <lineage>
        <taxon>Bacteria</taxon>
        <taxon>Bacillati</taxon>
        <taxon>Actinomycetota</taxon>
        <taxon>Actinomycetes</taxon>
        <taxon>Propionibacteriales</taxon>
        <taxon>Nocardioidaceae</taxon>
        <taxon>Nocardioides</taxon>
    </lineage>
</organism>
<dbReference type="OrthoDB" id="6623990at2"/>
<sequence length="358" mass="40370">MPRDPWLDNVKMVLVTFVVIGHALVMVPDDGPNGQVYDFIYAWHIPAFVLVTGFLSRGFEWNRRYLWSLFCTIAVPYVLFELLMMTYRTYRGGEEIGAPMWLNPHWPMWYLAAVFLWRLATPLLKRHWVSIPITVALSLVFPTIGAHWTWYLDLNRTVGFLPFFTLGLFLSPAVLRELRSRGAAVAGAVVLLGLWWLVGHTDAWISSRWLYYSFPYDSVDASPEQGTGVRLALIAVSAVAALAVLAVVPRRRTRFTDMGAATMVVYLVHGFAIRELGYLGYDEWARSAGWWTIVPTVALAVLIAVLLAWQPVANRLTWLVDPIGSVTRLRRARAARRTAAEAAQDAEAAERPLEKVPA</sequence>
<dbReference type="PANTHER" id="PTHR37312">
    <property type="entry name" value="MEMBRANE-BOUND ACYLTRANSFERASE YKRP-RELATED"/>
    <property type="match status" value="1"/>
</dbReference>
<feature type="transmembrane region" description="Helical" evidence="1">
    <location>
        <begin position="157"/>
        <end position="175"/>
    </location>
</feature>
<feature type="transmembrane region" description="Helical" evidence="1">
    <location>
        <begin position="40"/>
        <end position="59"/>
    </location>
</feature>
<keyword evidence="1" id="KW-0812">Transmembrane</keyword>